<evidence type="ECO:0000256" key="1">
    <source>
        <dbReference type="SAM" id="MobiDB-lite"/>
    </source>
</evidence>
<sequence length="532" mass="60248">MPRPISNCHFVRPHERYHAAEMPVHSNGNPFMFLPRPSPNAVPLNNGFYNNHRQSPNFNMANMFMGFQNKNQNSAVDQSGCPFQGNINTLSEFNGPKNWMNVPPPPMAPVPPVPQTSRMPFPVSYAGVTQGLHLNKGMRFPPPNIFERPGPVIQNQTIRPRSMSNVNRSTYSNYHNYALNYGPQHFQTVPTSAPPMLHSNRAPFFQNRLPSRNNGYAPNVFTPPPNGYFDSNSNRYPFPMIEPPNSSKDSLSASFQSHCRIEMNRIQQQDSFHTKFLNVTNKQQLETQTGTYTAYTSNTIPRQTPDAQGQSNAVETKWNLQNQNIEAGSESINKWILNCSSEASDHETVKLDNEENENKEFDLSQNDVSFQDFLITTENDVKGENCAEQQYQYQADQEYPLKENNAQGDPSSEGSETISSHNPEELDSETAENCTPENNENTATEIEEEPKKYSKSYWRKQRRLRLKERLMAEKLNMETGPDHKKSEEEMDATKGNKAVKSADYDLSVGPAFPTHLQWKGGSEAASRVQAAK</sequence>
<dbReference type="EMBL" id="JAWDGP010002050">
    <property type="protein sequence ID" value="KAK3785880.1"/>
    <property type="molecule type" value="Genomic_DNA"/>
</dbReference>
<protein>
    <submittedName>
        <fullName evidence="2">Uncharacterized protein</fullName>
    </submittedName>
</protein>
<reference evidence="2" key="1">
    <citation type="journal article" date="2023" name="G3 (Bethesda)">
        <title>A reference genome for the long-term kleptoplast-retaining sea slug Elysia crispata morphotype clarki.</title>
        <authorList>
            <person name="Eastman K.E."/>
            <person name="Pendleton A.L."/>
            <person name="Shaikh M.A."/>
            <person name="Suttiyut T."/>
            <person name="Ogas R."/>
            <person name="Tomko P."/>
            <person name="Gavelis G."/>
            <person name="Widhalm J.R."/>
            <person name="Wisecaver J.H."/>
        </authorList>
    </citation>
    <scope>NUCLEOTIDE SEQUENCE</scope>
    <source>
        <strain evidence="2">ECLA1</strain>
    </source>
</reference>
<feature type="compositionally biased region" description="Low complexity" evidence="1">
    <location>
        <begin position="431"/>
        <end position="444"/>
    </location>
</feature>
<evidence type="ECO:0000313" key="2">
    <source>
        <dbReference type="EMBL" id="KAK3785880.1"/>
    </source>
</evidence>
<gene>
    <name evidence="2" type="ORF">RRG08_007811</name>
</gene>
<accession>A0AAE1DXF7</accession>
<comment type="caution">
    <text evidence="2">The sequence shown here is derived from an EMBL/GenBank/DDBJ whole genome shotgun (WGS) entry which is preliminary data.</text>
</comment>
<dbReference type="AlphaFoldDB" id="A0AAE1DXF7"/>
<keyword evidence="3" id="KW-1185">Reference proteome</keyword>
<feature type="region of interest" description="Disordered" evidence="1">
    <location>
        <begin position="473"/>
        <end position="495"/>
    </location>
</feature>
<feature type="compositionally biased region" description="Basic and acidic residues" evidence="1">
    <location>
        <begin position="473"/>
        <end position="494"/>
    </location>
</feature>
<organism evidence="2 3">
    <name type="scientific">Elysia crispata</name>
    <name type="common">lettuce slug</name>
    <dbReference type="NCBI Taxonomy" id="231223"/>
    <lineage>
        <taxon>Eukaryota</taxon>
        <taxon>Metazoa</taxon>
        <taxon>Spiralia</taxon>
        <taxon>Lophotrochozoa</taxon>
        <taxon>Mollusca</taxon>
        <taxon>Gastropoda</taxon>
        <taxon>Heterobranchia</taxon>
        <taxon>Euthyneura</taxon>
        <taxon>Panpulmonata</taxon>
        <taxon>Sacoglossa</taxon>
        <taxon>Placobranchoidea</taxon>
        <taxon>Plakobranchidae</taxon>
        <taxon>Elysia</taxon>
    </lineage>
</organism>
<dbReference type="Proteomes" id="UP001283361">
    <property type="component" value="Unassembled WGS sequence"/>
</dbReference>
<feature type="compositionally biased region" description="Polar residues" evidence="1">
    <location>
        <begin position="404"/>
        <end position="421"/>
    </location>
</feature>
<evidence type="ECO:0000313" key="3">
    <source>
        <dbReference type="Proteomes" id="UP001283361"/>
    </source>
</evidence>
<proteinExistence type="predicted"/>
<name>A0AAE1DXF7_9GAST</name>
<feature type="region of interest" description="Disordered" evidence="1">
    <location>
        <begin position="402"/>
        <end position="457"/>
    </location>
</feature>